<dbReference type="Proteomes" id="UP001168877">
    <property type="component" value="Unassembled WGS sequence"/>
</dbReference>
<evidence type="ECO:0000313" key="2">
    <source>
        <dbReference type="EMBL" id="KAK0584905.1"/>
    </source>
</evidence>
<dbReference type="AlphaFoldDB" id="A0AA39VLE8"/>
<proteinExistence type="predicted"/>
<name>A0AA39VLE8_ACESA</name>
<feature type="region of interest" description="Disordered" evidence="1">
    <location>
        <begin position="1"/>
        <end position="113"/>
    </location>
</feature>
<accession>A0AA39VLE8</accession>
<gene>
    <name evidence="2" type="ORF">LWI29_020716</name>
</gene>
<reference evidence="2" key="2">
    <citation type="submission" date="2023-06" db="EMBL/GenBank/DDBJ databases">
        <authorList>
            <person name="Swenson N.G."/>
            <person name="Wegrzyn J.L."/>
            <person name="Mcevoy S.L."/>
        </authorList>
    </citation>
    <scope>NUCLEOTIDE SEQUENCE</scope>
    <source>
        <strain evidence="2">NS2018</strain>
        <tissue evidence="2">Leaf</tissue>
    </source>
</reference>
<sequence length="295" mass="32455">MEQVWWPPLELETEGDPSPTTTSADAASPPSQPPPLCDKTPPSGPLHFSPKSPSPLSLSSTFPSTYGHQSFADGKRTGNKVYWGKSGVGVNSKGETPVVGEVKSGQDMGNKKDSIKVTTDRSFKKAMAVTSYVNMAPKKIEESRFAVLSDNLDEESNVRKGQAPDYRVLIEISNKSVPNRRQLCPSASKYLVDSPMDTNVSKFPKENIIEKWVKKSRKSIKKMGHQSVTVHQSGIEEDVDDSEVLQSLHNKILETEMIGSQVSMAMKHNQIEVSDYANFDNVASKLKKAMEVALE</sequence>
<organism evidence="2 3">
    <name type="scientific">Acer saccharum</name>
    <name type="common">Sugar maple</name>
    <dbReference type="NCBI Taxonomy" id="4024"/>
    <lineage>
        <taxon>Eukaryota</taxon>
        <taxon>Viridiplantae</taxon>
        <taxon>Streptophyta</taxon>
        <taxon>Embryophyta</taxon>
        <taxon>Tracheophyta</taxon>
        <taxon>Spermatophyta</taxon>
        <taxon>Magnoliopsida</taxon>
        <taxon>eudicotyledons</taxon>
        <taxon>Gunneridae</taxon>
        <taxon>Pentapetalae</taxon>
        <taxon>rosids</taxon>
        <taxon>malvids</taxon>
        <taxon>Sapindales</taxon>
        <taxon>Sapindaceae</taxon>
        <taxon>Hippocastanoideae</taxon>
        <taxon>Acereae</taxon>
        <taxon>Acer</taxon>
    </lineage>
</organism>
<reference evidence="2" key="1">
    <citation type="journal article" date="2022" name="Plant J.">
        <title>Strategies of tolerance reflected in two North American maple genomes.</title>
        <authorList>
            <person name="McEvoy S.L."/>
            <person name="Sezen U.U."/>
            <person name="Trouern-Trend A."/>
            <person name="McMahon S.M."/>
            <person name="Schaberg P.G."/>
            <person name="Yang J."/>
            <person name="Wegrzyn J.L."/>
            <person name="Swenson N.G."/>
        </authorList>
    </citation>
    <scope>NUCLEOTIDE SEQUENCE</scope>
    <source>
        <strain evidence="2">NS2018</strain>
    </source>
</reference>
<feature type="compositionally biased region" description="Low complexity" evidence="1">
    <location>
        <begin position="16"/>
        <end position="29"/>
    </location>
</feature>
<feature type="compositionally biased region" description="Low complexity" evidence="1">
    <location>
        <begin position="48"/>
        <end position="65"/>
    </location>
</feature>
<keyword evidence="3" id="KW-1185">Reference proteome</keyword>
<dbReference type="EMBL" id="JAUESC010000383">
    <property type="protein sequence ID" value="KAK0584905.1"/>
    <property type="molecule type" value="Genomic_DNA"/>
</dbReference>
<evidence type="ECO:0000256" key="1">
    <source>
        <dbReference type="SAM" id="MobiDB-lite"/>
    </source>
</evidence>
<evidence type="ECO:0000313" key="3">
    <source>
        <dbReference type="Proteomes" id="UP001168877"/>
    </source>
</evidence>
<protein>
    <submittedName>
        <fullName evidence="2">Uncharacterized protein</fullName>
    </submittedName>
</protein>
<comment type="caution">
    <text evidence="2">The sequence shown here is derived from an EMBL/GenBank/DDBJ whole genome shotgun (WGS) entry which is preliminary data.</text>
</comment>